<proteinExistence type="predicted"/>
<evidence type="ECO:0000313" key="1">
    <source>
        <dbReference type="EMBL" id="QDV17153.1"/>
    </source>
</evidence>
<reference evidence="1 2" key="1">
    <citation type="submission" date="2019-02" db="EMBL/GenBank/DDBJ databases">
        <title>Deep-cultivation of Planctomycetes and their phenomic and genomic characterization uncovers novel biology.</title>
        <authorList>
            <person name="Wiegand S."/>
            <person name="Jogler M."/>
            <person name="Boedeker C."/>
            <person name="Pinto D."/>
            <person name="Vollmers J."/>
            <person name="Rivas-Marin E."/>
            <person name="Kohn T."/>
            <person name="Peeters S.H."/>
            <person name="Heuer A."/>
            <person name="Rast P."/>
            <person name="Oberbeckmann S."/>
            <person name="Bunk B."/>
            <person name="Jeske O."/>
            <person name="Meyerdierks A."/>
            <person name="Storesund J.E."/>
            <person name="Kallscheuer N."/>
            <person name="Luecker S."/>
            <person name="Lage O.M."/>
            <person name="Pohl T."/>
            <person name="Merkel B.J."/>
            <person name="Hornburger P."/>
            <person name="Mueller R.-W."/>
            <person name="Bruemmer F."/>
            <person name="Labrenz M."/>
            <person name="Spormann A.M."/>
            <person name="Op den Camp H."/>
            <person name="Overmann J."/>
            <person name="Amann R."/>
            <person name="Jetten M.S.M."/>
            <person name="Mascher T."/>
            <person name="Medema M.H."/>
            <person name="Devos D.P."/>
            <person name="Kaster A.-K."/>
            <person name="Ovreas L."/>
            <person name="Rohde M."/>
            <person name="Galperin M.Y."/>
            <person name="Jogler C."/>
        </authorList>
    </citation>
    <scope>NUCLEOTIDE SEQUENCE [LARGE SCALE GENOMIC DNA]</scope>
    <source>
        <strain evidence="1 2">Pan153</strain>
    </source>
</reference>
<organism evidence="1 2">
    <name type="scientific">Gimesia panareensis</name>
    <dbReference type="NCBI Taxonomy" id="2527978"/>
    <lineage>
        <taxon>Bacteria</taxon>
        <taxon>Pseudomonadati</taxon>
        <taxon>Planctomycetota</taxon>
        <taxon>Planctomycetia</taxon>
        <taxon>Planctomycetales</taxon>
        <taxon>Planctomycetaceae</taxon>
        <taxon>Gimesia</taxon>
    </lineage>
</organism>
<dbReference type="RefSeq" id="WP_145455143.1">
    <property type="nucleotide sequence ID" value="NZ_CP036317.1"/>
</dbReference>
<dbReference type="EMBL" id="CP036317">
    <property type="protein sequence ID" value="QDV17153.1"/>
    <property type="molecule type" value="Genomic_DNA"/>
</dbReference>
<dbReference type="Proteomes" id="UP000320839">
    <property type="component" value="Chromosome"/>
</dbReference>
<dbReference type="AlphaFoldDB" id="A0A518FLD1"/>
<evidence type="ECO:0000313" key="2">
    <source>
        <dbReference type="Proteomes" id="UP000320839"/>
    </source>
</evidence>
<protein>
    <submittedName>
        <fullName evidence="1">Uncharacterized protein</fullName>
    </submittedName>
</protein>
<sequence length="192" mass="22142">MEIDSEYDVFEKIRTRLSNSDSMSLAELKSQYNDWIQNHQLPEESIDSPIPPLSLLGDWMARKIGLTQEMDDKTWDRLPIDHWVVASKLTECDSDACTRFFELVNEYKQLRFHICSRVALFEGDVCGSNDELPLEAVVSQLQPEAGFYVFIVVSSPDVPSGSFRRFQFYSRDHDTVSKYIAKLQKTWSNSEG</sequence>
<accession>A0A518FLD1</accession>
<gene>
    <name evidence="1" type="ORF">Pan153_17880</name>
</gene>
<name>A0A518FLD1_9PLAN</name>